<sequence length="1190" mass="129170">MSSKPIREYDAKLLVAYHLGRAPNVGNKAVARDSFQSTPVKVAQLDGEFLAPAAAPPDGRLLLAAMTSLRAVRSREASDSDALLLCRLQVSWDPETKQITNDATLPHWVFNEKLVAKPDQLIKRRGKAGLLALNKSWDEAKQWISERAGKQVQVEKTTGTLNNFIVEPMCPHPDDSEYYICINSVREGDVILFTHEGGVDVGDVDAKALTLTVPVGGELPTRDEIKASLLQHVAGGERQDALVDFIIRLYAVYVDLHFAYLEINPLVAVENAQTGKTDIFYLDMAAKLDQTAEFIVGPKWAIARDASVVNPAAAAANANGRISADKGPPMFWPPPFGRDLTKEEAYIAKLDGSTGASLKLTVLNAEGRVWTMVAGGGASVVYSDAIAAHGFAHELANYGEYSGAPTTTQTYEYAKTILDLMTRGTPHPEGKILFIGGGIANFTNVAATFKGIISALKEYQHRLQEHKVRIFVRRGGPNYQEGLKAMRLLGETLGVEIQVFGPDSHITAIVPLGLGITKSTPAALKAVNGSSLDGTLTPVVPGSPKQSSNANLVEQQSREQPQDRIVDFSDKVHAASESGRPWFRPFDETTRSIVFGLQPRAIQGMLDFDFACGRETPSVAAMVYPFGGHHIQKFYWGTKETLLPVYTSMKEAVAKCPDADVCVNFASSRSVYQSTLEALQFPQIKAIALIAEGVPERHAREILHAAQQKKVIIIGPATVGGIKPGCFRIGNTGGMIDNILSSKLYRAGSVGYVSKSGGMSNELNNILALTTDGTYEGIAIGGDRYPGTTFIDHLLRYEADPNCKLLVLLGEVGGIEEYRVIEAVKAGVIKKPIIAWAIGTCAKMFTTDVQFGHAGSMANSDLETAEAKNNAMRAAGFIVPPTFEDLPEVLAETYKKLVSAGTISPKPEVAPPTIPMDYKWAQELGMIRKPAAFISTISDERGQELLYAGMPISDVFKEDIGVGGVLSLLWFKRRLPNYATKFLEMVLMLTADHGPAVSGAMTTVITARAGKDLVSSLVAGLLTIGDRFGGALDGAAAEFTRAYEGGMSPREFVDSMRKANKLIPGIGHKIKSKANPDKRVELVKKFVFDNFPSTKMLEYALAVEEKRLDGCIAVCFVDLLKNSGAFTAEEANEYIKIGALNGLFVLGRSIGFCGHYIDQKRLKQPLYRHPADDIFIQPFDTTRVLVKERQ</sequence>
<dbReference type="PANTHER" id="PTHR23118:SF42">
    <property type="entry name" value="ATP-CITRATE SYNTHASE"/>
    <property type="match status" value="1"/>
</dbReference>
<dbReference type="PROSITE" id="PS01216">
    <property type="entry name" value="SUCCINYL_COA_LIG_1"/>
    <property type="match status" value="1"/>
</dbReference>
<dbReference type="InterPro" id="IPR032263">
    <property type="entry name" value="Citrate-bd"/>
</dbReference>
<dbReference type="InterPro" id="IPR005811">
    <property type="entry name" value="SUCC_ACL_C"/>
</dbReference>
<dbReference type="FunFam" id="3.40.50.261:FF:000004">
    <property type="entry name" value="ATP-citrate synthase subunit"/>
    <property type="match status" value="1"/>
</dbReference>
<evidence type="ECO:0000259" key="21">
    <source>
        <dbReference type="Pfam" id="PF16114"/>
    </source>
</evidence>
<dbReference type="InterPro" id="IPR017866">
    <property type="entry name" value="Succ-CoA_synthase_bsu_CS"/>
</dbReference>
<evidence type="ECO:0000256" key="15">
    <source>
        <dbReference type="ARBA" id="ARBA00030151"/>
    </source>
</evidence>
<gene>
    <name evidence="23" type="ORF">BMF94_0380</name>
</gene>
<dbReference type="InterPro" id="IPR017440">
    <property type="entry name" value="Cit_synth/succinyl-CoA_lig_AS"/>
</dbReference>
<evidence type="ECO:0000313" key="23">
    <source>
        <dbReference type="EMBL" id="POY76539.1"/>
    </source>
</evidence>
<comment type="caution">
    <text evidence="23">The sequence shown here is derived from an EMBL/GenBank/DDBJ whole genome shotgun (WGS) entry which is preliminary data.</text>
</comment>
<keyword evidence="24" id="KW-1185">Reference proteome</keyword>
<evidence type="ECO:0000256" key="16">
    <source>
        <dbReference type="ARBA" id="ARBA00030982"/>
    </source>
</evidence>
<dbReference type="SUPFAM" id="SSF48256">
    <property type="entry name" value="Citrate synthase"/>
    <property type="match status" value="1"/>
</dbReference>
<evidence type="ECO:0000256" key="2">
    <source>
        <dbReference type="ARBA" id="ARBA00005899"/>
    </source>
</evidence>
<dbReference type="InterPro" id="IPR002020">
    <property type="entry name" value="Citrate_synthase"/>
</dbReference>
<comment type="similarity">
    <text evidence="3">In the N-terminal section; belongs to the succinate/malate CoA ligase beta subunit family.</text>
</comment>
<evidence type="ECO:0000256" key="13">
    <source>
        <dbReference type="ARBA" id="ARBA00022842"/>
    </source>
</evidence>
<comment type="subcellular location">
    <subcellularLocation>
        <location evidence="1">Cytoplasm</location>
    </subcellularLocation>
</comment>
<evidence type="ECO:0000313" key="24">
    <source>
        <dbReference type="Proteomes" id="UP000237144"/>
    </source>
</evidence>
<dbReference type="OrthoDB" id="3261737at2759"/>
<name>A0A2S5BID4_9BASI</name>
<keyword evidence="8" id="KW-0597">Phosphoprotein</keyword>
<keyword evidence="14" id="KW-0443">Lipid metabolism</keyword>
<dbReference type="Gene3D" id="1.10.580.10">
    <property type="entry name" value="Citrate Synthase, domain 1"/>
    <property type="match status" value="1"/>
</dbReference>
<evidence type="ECO:0000256" key="11">
    <source>
        <dbReference type="ARBA" id="ARBA00022741"/>
    </source>
</evidence>
<evidence type="ECO:0000256" key="17">
    <source>
        <dbReference type="ARBA" id="ARBA00093367"/>
    </source>
</evidence>
<dbReference type="FunFam" id="3.40.50.261:FF:000003">
    <property type="entry name" value="ATP-citrate synthase subunit"/>
    <property type="match status" value="1"/>
</dbReference>
<evidence type="ECO:0000256" key="1">
    <source>
        <dbReference type="ARBA" id="ARBA00004496"/>
    </source>
</evidence>
<evidence type="ECO:0000256" key="4">
    <source>
        <dbReference type="ARBA" id="ARBA00011881"/>
    </source>
</evidence>
<feature type="domain" description="ATP-citrate synthase citrate-binding" evidence="21">
    <location>
        <begin position="338"/>
        <end position="515"/>
    </location>
</feature>
<organism evidence="23 24">
    <name type="scientific">Rhodotorula taiwanensis</name>
    <dbReference type="NCBI Taxonomy" id="741276"/>
    <lineage>
        <taxon>Eukaryota</taxon>
        <taxon>Fungi</taxon>
        <taxon>Dikarya</taxon>
        <taxon>Basidiomycota</taxon>
        <taxon>Pucciniomycotina</taxon>
        <taxon>Microbotryomycetes</taxon>
        <taxon>Sporidiobolales</taxon>
        <taxon>Sporidiobolaceae</taxon>
        <taxon>Rhodotorula</taxon>
    </lineage>
</organism>
<keyword evidence="13" id="KW-0460">Magnesium</keyword>
<evidence type="ECO:0000256" key="6">
    <source>
        <dbReference type="ARBA" id="ARBA00022490"/>
    </source>
</evidence>
<evidence type="ECO:0000256" key="8">
    <source>
        <dbReference type="ARBA" id="ARBA00022553"/>
    </source>
</evidence>
<feature type="domain" description="ATP-citrate synthase/succinyl-CoA ligase C-terminal" evidence="19">
    <location>
        <begin position="753"/>
        <end position="877"/>
    </location>
</feature>
<feature type="domain" description="ATP-citrate synthase ATP-grasp" evidence="22">
    <location>
        <begin position="89"/>
        <end position="300"/>
    </location>
</feature>
<reference evidence="23 24" key="1">
    <citation type="journal article" date="2018" name="Front. Microbiol.">
        <title>Prospects for Fungal Bioremediation of Acidic Radioactive Waste Sites: Characterization and Genome Sequence of Rhodotorula taiwanensis MD1149.</title>
        <authorList>
            <person name="Tkavc R."/>
            <person name="Matrosova V.Y."/>
            <person name="Grichenko O.E."/>
            <person name="Gostincar C."/>
            <person name="Volpe R.P."/>
            <person name="Klimenkova P."/>
            <person name="Gaidamakova E.K."/>
            <person name="Zhou C.E."/>
            <person name="Stewart B.J."/>
            <person name="Lyman M.G."/>
            <person name="Malfatti S.A."/>
            <person name="Rubinfeld B."/>
            <person name="Courtot M."/>
            <person name="Singh J."/>
            <person name="Dalgard C.L."/>
            <person name="Hamilton T."/>
            <person name="Frey K.G."/>
            <person name="Gunde-Cimerman N."/>
            <person name="Dugan L."/>
            <person name="Daly M.J."/>
        </authorList>
    </citation>
    <scope>NUCLEOTIDE SEQUENCE [LARGE SCALE GENOMIC DNA]</scope>
    <source>
        <strain evidence="23 24">MD1149</strain>
    </source>
</reference>
<keyword evidence="9" id="KW-0808">Transferase</keyword>
<dbReference type="Pfam" id="PF16114">
    <property type="entry name" value="Citrate_bind"/>
    <property type="match status" value="1"/>
</dbReference>
<dbReference type="GO" id="GO:0003878">
    <property type="term" value="F:ATP citrate synthase activity"/>
    <property type="evidence" value="ECO:0007669"/>
    <property type="project" value="UniProtKB-EC"/>
</dbReference>
<dbReference type="InterPro" id="IPR003781">
    <property type="entry name" value="CoA-bd"/>
</dbReference>
<feature type="domain" description="CoA-binding" evidence="20">
    <location>
        <begin position="587"/>
        <end position="693"/>
    </location>
</feature>
<dbReference type="PROSITE" id="PS01217">
    <property type="entry name" value="SUCCINYL_COA_LIG_3"/>
    <property type="match status" value="1"/>
</dbReference>
<keyword evidence="12" id="KW-0067">ATP-binding</keyword>
<dbReference type="Gene3D" id="3.30.470.110">
    <property type="match status" value="1"/>
</dbReference>
<dbReference type="GO" id="GO:0006633">
    <property type="term" value="P:fatty acid biosynthetic process"/>
    <property type="evidence" value="ECO:0007669"/>
    <property type="project" value="TreeGrafter"/>
</dbReference>
<dbReference type="AlphaFoldDB" id="A0A2S5BID4"/>
<dbReference type="Pfam" id="PF02629">
    <property type="entry name" value="CoA_binding"/>
    <property type="match status" value="1"/>
</dbReference>
<dbReference type="FunFam" id="3.30.470.110:FF:000003">
    <property type="entry name" value="ATP-citrate synthase subunit 2"/>
    <property type="match status" value="1"/>
</dbReference>
<comment type="subunit">
    <text evidence="4">Homotetramer.</text>
</comment>
<evidence type="ECO:0000256" key="7">
    <source>
        <dbReference type="ARBA" id="ARBA00022516"/>
    </source>
</evidence>
<evidence type="ECO:0000259" key="20">
    <source>
        <dbReference type="Pfam" id="PF02629"/>
    </source>
</evidence>
<dbReference type="Pfam" id="PF24948">
    <property type="entry name" value="Citrate_synth_N"/>
    <property type="match status" value="1"/>
</dbReference>
<dbReference type="Gene3D" id="3.40.50.720">
    <property type="entry name" value="NAD(P)-binding Rossmann-like Domain"/>
    <property type="match status" value="1"/>
</dbReference>
<dbReference type="GO" id="GO:0046872">
    <property type="term" value="F:metal ion binding"/>
    <property type="evidence" value="ECO:0007669"/>
    <property type="project" value="UniProtKB-KW"/>
</dbReference>
<dbReference type="InterPro" id="IPR036969">
    <property type="entry name" value="Citrate_synthase_sf"/>
</dbReference>
<dbReference type="Gene3D" id="1.10.230.10">
    <property type="entry name" value="Cytochrome P450-Terp, domain 2"/>
    <property type="match status" value="1"/>
</dbReference>
<evidence type="ECO:0000256" key="10">
    <source>
        <dbReference type="ARBA" id="ARBA00022723"/>
    </source>
</evidence>
<dbReference type="PANTHER" id="PTHR23118">
    <property type="entry name" value="ATP-CITRATE SYNTHASE"/>
    <property type="match status" value="1"/>
</dbReference>
<dbReference type="SUPFAM" id="SSF56059">
    <property type="entry name" value="Glutathione synthetase ATP-binding domain-like"/>
    <property type="match status" value="1"/>
</dbReference>
<evidence type="ECO:0000259" key="19">
    <source>
        <dbReference type="Pfam" id="PF00549"/>
    </source>
</evidence>
<keyword evidence="6" id="KW-0963">Cytoplasm</keyword>
<dbReference type="Gene3D" id="3.40.50.261">
    <property type="entry name" value="Succinyl-CoA synthetase domains"/>
    <property type="match status" value="2"/>
</dbReference>
<dbReference type="InterPro" id="IPR016142">
    <property type="entry name" value="Citrate_synth-like_lrg_a-sub"/>
</dbReference>
<keyword evidence="11" id="KW-0547">Nucleotide-binding</keyword>
<dbReference type="GO" id="GO:0005524">
    <property type="term" value="F:ATP binding"/>
    <property type="evidence" value="ECO:0007669"/>
    <property type="project" value="UniProtKB-KW"/>
</dbReference>
<dbReference type="STRING" id="741276.A0A2S5BID4"/>
<dbReference type="GO" id="GO:0006085">
    <property type="term" value="P:acetyl-CoA biosynthetic process"/>
    <property type="evidence" value="ECO:0007669"/>
    <property type="project" value="TreeGrafter"/>
</dbReference>
<dbReference type="CDD" id="cd06100">
    <property type="entry name" value="CCL_ACL-C"/>
    <property type="match status" value="1"/>
</dbReference>
<evidence type="ECO:0000256" key="18">
    <source>
        <dbReference type="SAM" id="MobiDB-lite"/>
    </source>
</evidence>
<dbReference type="InterPro" id="IPR016143">
    <property type="entry name" value="Citrate_synth-like_sm_a-sub"/>
</dbReference>
<evidence type="ECO:0000256" key="3">
    <source>
        <dbReference type="ARBA" id="ARBA00010719"/>
    </source>
</evidence>
<dbReference type="SUPFAM" id="SSF52210">
    <property type="entry name" value="Succinyl-CoA synthetase domains"/>
    <property type="match status" value="1"/>
</dbReference>
<dbReference type="GO" id="GO:0005829">
    <property type="term" value="C:cytosol"/>
    <property type="evidence" value="ECO:0007669"/>
    <property type="project" value="TreeGrafter"/>
</dbReference>
<comment type="function">
    <text evidence="17">Catalyzes the cleavage of citrate into oxaloacetate and acetyl-CoA, the latter serving as common substrate in multiple biochemical reactions in protein, carbohydrate and lipid metabolism.</text>
</comment>
<feature type="region of interest" description="Disordered" evidence="18">
    <location>
        <begin position="535"/>
        <end position="560"/>
    </location>
</feature>
<proteinExistence type="inferred from homology"/>
<evidence type="ECO:0000256" key="9">
    <source>
        <dbReference type="ARBA" id="ARBA00022679"/>
    </source>
</evidence>
<dbReference type="PROSITE" id="PS00399">
    <property type="entry name" value="SUCCINYL_COA_LIG_2"/>
    <property type="match status" value="1"/>
</dbReference>
<comment type="similarity">
    <text evidence="2">In the C-terminal section; belongs to the succinate/malate CoA ligase alpha subunit family.</text>
</comment>
<keyword evidence="7" id="KW-0444">Lipid biosynthesis</keyword>
<evidence type="ECO:0000259" key="22">
    <source>
        <dbReference type="Pfam" id="PF24948"/>
    </source>
</evidence>
<dbReference type="SUPFAM" id="SSF51735">
    <property type="entry name" value="NAD(P)-binding Rossmann-fold domains"/>
    <property type="match status" value="1"/>
</dbReference>
<dbReference type="Pfam" id="PF00549">
    <property type="entry name" value="Ligase_CoA"/>
    <property type="match status" value="1"/>
</dbReference>
<dbReference type="EMBL" id="PJQD01000004">
    <property type="protein sequence ID" value="POY76539.1"/>
    <property type="molecule type" value="Genomic_DNA"/>
</dbReference>
<dbReference type="InterPro" id="IPR036291">
    <property type="entry name" value="NAD(P)-bd_dom_sf"/>
</dbReference>
<accession>A0A2S5BID4</accession>
<dbReference type="FunFam" id="3.40.50.720:FF:000024">
    <property type="entry name" value="Probable ATP-citrate synthase"/>
    <property type="match status" value="1"/>
</dbReference>
<evidence type="ECO:0000256" key="12">
    <source>
        <dbReference type="ARBA" id="ARBA00022840"/>
    </source>
</evidence>
<keyword evidence="10" id="KW-0479">Metal-binding</keyword>
<dbReference type="Proteomes" id="UP000237144">
    <property type="component" value="Unassembled WGS sequence"/>
</dbReference>
<dbReference type="InterPro" id="IPR056749">
    <property type="entry name" value="Citrate_synth_N"/>
</dbReference>
<dbReference type="EC" id="2.3.3.8" evidence="5"/>
<protein>
    <recommendedName>
        <fullName evidence="5">ATP citrate synthase</fullName>
        <ecNumber evidence="5">2.3.3.8</ecNumber>
    </recommendedName>
    <alternativeName>
        <fullName evidence="15">ATP-citrate (pro-S-)-lyase</fullName>
    </alternativeName>
    <alternativeName>
        <fullName evidence="16">Citrate cleavage enzyme</fullName>
    </alternativeName>
</protein>
<evidence type="ECO:0000256" key="14">
    <source>
        <dbReference type="ARBA" id="ARBA00023098"/>
    </source>
</evidence>
<feature type="compositionally biased region" description="Polar residues" evidence="18">
    <location>
        <begin position="544"/>
        <end position="555"/>
    </location>
</feature>
<dbReference type="InterPro" id="IPR033847">
    <property type="entry name" value="Citrt_syn/SCS-alpha_CS"/>
</dbReference>
<dbReference type="Pfam" id="PF00285">
    <property type="entry name" value="Citrate_synt"/>
    <property type="match status" value="1"/>
</dbReference>
<dbReference type="InterPro" id="IPR016102">
    <property type="entry name" value="Succinyl-CoA_synth-like"/>
</dbReference>
<evidence type="ECO:0000256" key="5">
    <source>
        <dbReference type="ARBA" id="ARBA00012639"/>
    </source>
</evidence>